<reference evidence="1" key="1">
    <citation type="submission" date="2021-10" db="EMBL/GenBank/DDBJ databases">
        <authorList>
            <person name="Piombo E."/>
        </authorList>
    </citation>
    <scope>NUCLEOTIDE SEQUENCE</scope>
</reference>
<dbReference type="EMBL" id="CABFOC020000046">
    <property type="protein sequence ID" value="CAH0054108.1"/>
    <property type="molecule type" value="Genomic_DNA"/>
</dbReference>
<gene>
    <name evidence="1" type="ORF">CSOL1703_00015301</name>
</gene>
<dbReference type="Proteomes" id="UP000775872">
    <property type="component" value="Unassembled WGS sequence"/>
</dbReference>
<evidence type="ECO:0000313" key="1">
    <source>
        <dbReference type="EMBL" id="CAH0054108.1"/>
    </source>
</evidence>
<dbReference type="AlphaFoldDB" id="A0A9N9ZEH1"/>
<accession>A0A9N9ZEH1</accession>
<protein>
    <submittedName>
        <fullName evidence="1">Uncharacterized protein</fullName>
    </submittedName>
</protein>
<evidence type="ECO:0000313" key="2">
    <source>
        <dbReference type="Proteomes" id="UP000775872"/>
    </source>
</evidence>
<proteinExistence type="predicted"/>
<keyword evidence="2" id="KW-1185">Reference proteome</keyword>
<sequence length="101" mass="11824">MPIKSMLLHYQVSAAMLLDRLKREAEIIYSYVIPSPTISPGRRLYRGKREYIKHRGSRYHISQQSLYASGCSINKTYYPYRPQPRRPNYKAGFSGPIKVKE</sequence>
<name>A0A9N9ZEH1_9HYPO</name>
<organism evidence="1 2">
    <name type="scientific">Clonostachys solani</name>
    <dbReference type="NCBI Taxonomy" id="160281"/>
    <lineage>
        <taxon>Eukaryota</taxon>
        <taxon>Fungi</taxon>
        <taxon>Dikarya</taxon>
        <taxon>Ascomycota</taxon>
        <taxon>Pezizomycotina</taxon>
        <taxon>Sordariomycetes</taxon>
        <taxon>Hypocreomycetidae</taxon>
        <taxon>Hypocreales</taxon>
        <taxon>Bionectriaceae</taxon>
        <taxon>Clonostachys</taxon>
    </lineage>
</organism>
<comment type="caution">
    <text evidence="1">The sequence shown here is derived from an EMBL/GenBank/DDBJ whole genome shotgun (WGS) entry which is preliminary data.</text>
</comment>